<comment type="caution">
    <text evidence="2">The sequence shown here is derived from an EMBL/GenBank/DDBJ whole genome shotgun (WGS) entry which is preliminary data.</text>
</comment>
<sequence length="96" mass="10237">MGNSVRKNSWSYMKRDGSSQLISISQSVSSDDIGSSVNTMNGGVKESSKTESSSSIKKLSEKLSSVSLKSSSSKQLVLSHPFVENDAFEGIGDDDL</sequence>
<reference evidence="2" key="1">
    <citation type="submission" date="2021-03" db="EMBL/GenBank/DDBJ databases">
        <authorList>
            <person name="Tran Van P."/>
        </authorList>
    </citation>
    <scope>NUCLEOTIDE SEQUENCE</scope>
</reference>
<dbReference type="EMBL" id="CAJPIN010001653">
    <property type="protein sequence ID" value="CAG2054723.1"/>
    <property type="molecule type" value="Genomic_DNA"/>
</dbReference>
<keyword evidence="3" id="KW-1185">Reference proteome</keyword>
<accession>A0ABN7NNK3</accession>
<proteinExistence type="predicted"/>
<protein>
    <submittedName>
        <fullName evidence="2">Uncharacterized protein</fullName>
    </submittedName>
</protein>
<organism evidence="2 3">
    <name type="scientific">Timema podura</name>
    <name type="common">Walking stick</name>
    <dbReference type="NCBI Taxonomy" id="61482"/>
    <lineage>
        <taxon>Eukaryota</taxon>
        <taxon>Metazoa</taxon>
        <taxon>Ecdysozoa</taxon>
        <taxon>Arthropoda</taxon>
        <taxon>Hexapoda</taxon>
        <taxon>Insecta</taxon>
        <taxon>Pterygota</taxon>
        <taxon>Neoptera</taxon>
        <taxon>Polyneoptera</taxon>
        <taxon>Phasmatodea</taxon>
        <taxon>Timematodea</taxon>
        <taxon>Timematoidea</taxon>
        <taxon>Timematidae</taxon>
        <taxon>Timema</taxon>
    </lineage>
</organism>
<evidence type="ECO:0000313" key="3">
    <source>
        <dbReference type="Proteomes" id="UP001153148"/>
    </source>
</evidence>
<dbReference type="Proteomes" id="UP001153148">
    <property type="component" value="Unassembled WGS sequence"/>
</dbReference>
<feature type="region of interest" description="Disordered" evidence="1">
    <location>
        <begin position="23"/>
        <end position="56"/>
    </location>
</feature>
<gene>
    <name evidence="2" type="ORF">TPAB3V08_LOCUS1744</name>
</gene>
<name>A0ABN7NNK3_TIMPD</name>
<evidence type="ECO:0000313" key="2">
    <source>
        <dbReference type="EMBL" id="CAG2054723.1"/>
    </source>
</evidence>
<feature type="compositionally biased region" description="Low complexity" evidence="1">
    <location>
        <begin position="23"/>
        <end position="37"/>
    </location>
</feature>
<evidence type="ECO:0000256" key="1">
    <source>
        <dbReference type="SAM" id="MobiDB-lite"/>
    </source>
</evidence>